<feature type="region of interest" description="Disordered" evidence="1">
    <location>
        <begin position="68"/>
        <end position="132"/>
    </location>
</feature>
<evidence type="ECO:0000256" key="1">
    <source>
        <dbReference type="SAM" id="MobiDB-lite"/>
    </source>
</evidence>
<dbReference type="GO" id="GO:0000172">
    <property type="term" value="C:ribonuclease MRP complex"/>
    <property type="evidence" value="ECO:0007669"/>
    <property type="project" value="TreeGrafter"/>
</dbReference>
<dbReference type="GO" id="GO:0005829">
    <property type="term" value="C:cytosol"/>
    <property type="evidence" value="ECO:0007669"/>
    <property type="project" value="TreeGrafter"/>
</dbReference>
<dbReference type="GO" id="GO:0008033">
    <property type="term" value="P:tRNA processing"/>
    <property type="evidence" value="ECO:0007669"/>
    <property type="project" value="InterPro"/>
</dbReference>
<gene>
    <name evidence="2" type="ORF">HETIRDRAFT_308446</name>
</gene>
<dbReference type="InterPro" id="IPR013241">
    <property type="entry name" value="RNase_P_Pop3"/>
</dbReference>
<dbReference type="HOGENOM" id="CLU_047273_1_0_1"/>
<dbReference type="eggNOG" id="ENOG502S6UT">
    <property type="taxonomic scope" value="Eukaryota"/>
</dbReference>
<feature type="region of interest" description="Disordered" evidence="1">
    <location>
        <begin position="287"/>
        <end position="315"/>
    </location>
</feature>
<protein>
    <submittedName>
        <fullName evidence="2">Uncharacterized protein</fullName>
    </submittedName>
</protein>
<dbReference type="AlphaFoldDB" id="W4KMC5"/>
<organism evidence="2 3">
    <name type="scientific">Heterobasidion irregulare (strain TC 32-1)</name>
    <dbReference type="NCBI Taxonomy" id="747525"/>
    <lineage>
        <taxon>Eukaryota</taxon>
        <taxon>Fungi</taxon>
        <taxon>Dikarya</taxon>
        <taxon>Basidiomycota</taxon>
        <taxon>Agaricomycotina</taxon>
        <taxon>Agaricomycetes</taxon>
        <taxon>Russulales</taxon>
        <taxon>Bondarzewiaceae</taxon>
        <taxon>Heterobasidion</taxon>
        <taxon>Heterobasidion annosum species complex</taxon>
    </lineage>
</organism>
<dbReference type="KEGG" id="hir:HETIRDRAFT_308446"/>
<dbReference type="EMBL" id="KI925454">
    <property type="protein sequence ID" value="ETW86993.1"/>
    <property type="molecule type" value="Genomic_DNA"/>
</dbReference>
<name>W4KMC5_HETIT</name>
<feature type="compositionally biased region" description="Basic and acidic residues" evidence="1">
    <location>
        <begin position="290"/>
        <end position="307"/>
    </location>
</feature>
<dbReference type="STRING" id="747525.W4KMC5"/>
<dbReference type="RefSeq" id="XP_009540949.1">
    <property type="nucleotide sequence ID" value="XM_009542654.1"/>
</dbReference>
<dbReference type="GO" id="GO:0006364">
    <property type="term" value="P:rRNA processing"/>
    <property type="evidence" value="ECO:0007669"/>
    <property type="project" value="InterPro"/>
</dbReference>
<evidence type="ECO:0000313" key="3">
    <source>
        <dbReference type="Proteomes" id="UP000030671"/>
    </source>
</evidence>
<proteinExistence type="predicted"/>
<sequence length="315" mass="34238">MSNNPAKTHNAISLRAKARAPLERKIVHKSVLGNPFHTQWSPSVPVEMQSSILAHLVALVDGVGEYRKTQSDHAHRKRKAARVDEAGARRKRKKGESPSDAVHEALGGEVTRQDRPSRVTDEDLESQNLGDLSSAPLPSVLRHITVGINDVTKRLEMFARSLHQVHDTALRPPIRAVFVCCADIDPPALVAHLPQLIATCNSISTSSDPKAASSSSIKLVPLSKGAELALAKAIGLRRAAVLAIDDSLPHQLQFDGLLESIPILKASWLSTPTALAGLERTHIKQLRTTAPKDMKHSKEQRAEERALAKSKKGKT</sequence>
<dbReference type="OrthoDB" id="20109at2759"/>
<dbReference type="GO" id="GO:0004526">
    <property type="term" value="F:ribonuclease P activity"/>
    <property type="evidence" value="ECO:0007669"/>
    <property type="project" value="TreeGrafter"/>
</dbReference>
<dbReference type="GeneID" id="20669585"/>
<dbReference type="Pfam" id="PF08228">
    <property type="entry name" value="RNase_P_pop3"/>
    <property type="match status" value="1"/>
</dbReference>
<dbReference type="InParanoid" id="W4KMC5"/>
<dbReference type="PANTHER" id="PTHR28272:SF1">
    <property type="entry name" value="RIBONUCLEASES P_MRP PROTEIN SUBUNIT POP3"/>
    <property type="match status" value="1"/>
</dbReference>
<evidence type="ECO:0000313" key="2">
    <source>
        <dbReference type="EMBL" id="ETW86993.1"/>
    </source>
</evidence>
<dbReference type="GO" id="GO:0034965">
    <property type="term" value="P:intronic box C/D snoRNA processing"/>
    <property type="evidence" value="ECO:0007669"/>
    <property type="project" value="TreeGrafter"/>
</dbReference>
<dbReference type="GO" id="GO:0000171">
    <property type="term" value="F:ribonuclease MRP activity"/>
    <property type="evidence" value="ECO:0007669"/>
    <property type="project" value="TreeGrafter"/>
</dbReference>
<dbReference type="FunCoup" id="W4KMC5">
    <property type="interactions" value="60"/>
</dbReference>
<feature type="compositionally biased region" description="Basic and acidic residues" evidence="1">
    <location>
        <begin position="111"/>
        <end position="121"/>
    </location>
</feature>
<keyword evidence="3" id="KW-1185">Reference proteome</keyword>
<accession>W4KMC5</accession>
<dbReference type="Gene3D" id="3.30.1330.30">
    <property type="match status" value="1"/>
</dbReference>
<dbReference type="Proteomes" id="UP000030671">
    <property type="component" value="Unassembled WGS sequence"/>
</dbReference>
<dbReference type="GO" id="GO:0005655">
    <property type="term" value="C:nucleolar ribonuclease P complex"/>
    <property type="evidence" value="ECO:0007669"/>
    <property type="project" value="TreeGrafter"/>
</dbReference>
<dbReference type="PANTHER" id="PTHR28272">
    <property type="entry name" value="RIBONUCLEASES P/MRP PROTEIN SUBUNIT POP3"/>
    <property type="match status" value="1"/>
</dbReference>
<dbReference type="InterPro" id="IPR029064">
    <property type="entry name" value="Ribosomal_eL30-like_sf"/>
</dbReference>
<reference evidence="2 3" key="1">
    <citation type="journal article" date="2012" name="New Phytol.">
        <title>Insight into trade-off between wood decay and parasitism from the genome of a fungal forest pathogen.</title>
        <authorList>
            <person name="Olson A."/>
            <person name="Aerts A."/>
            <person name="Asiegbu F."/>
            <person name="Belbahri L."/>
            <person name="Bouzid O."/>
            <person name="Broberg A."/>
            <person name="Canback B."/>
            <person name="Coutinho P.M."/>
            <person name="Cullen D."/>
            <person name="Dalman K."/>
            <person name="Deflorio G."/>
            <person name="van Diepen L.T."/>
            <person name="Dunand C."/>
            <person name="Duplessis S."/>
            <person name="Durling M."/>
            <person name="Gonthier P."/>
            <person name="Grimwood J."/>
            <person name="Fossdal C.G."/>
            <person name="Hansson D."/>
            <person name="Henrissat B."/>
            <person name="Hietala A."/>
            <person name="Himmelstrand K."/>
            <person name="Hoffmeister D."/>
            <person name="Hogberg N."/>
            <person name="James T.Y."/>
            <person name="Karlsson M."/>
            <person name="Kohler A."/>
            <person name="Kues U."/>
            <person name="Lee Y.H."/>
            <person name="Lin Y.C."/>
            <person name="Lind M."/>
            <person name="Lindquist E."/>
            <person name="Lombard V."/>
            <person name="Lucas S."/>
            <person name="Lunden K."/>
            <person name="Morin E."/>
            <person name="Murat C."/>
            <person name="Park J."/>
            <person name="Raffaello T."/>
            <person name="Rouze P."/>
            <person name="Salamov A."/>
            <person name="Schmutz J."/>
            <person name="Solheim H."/>
            <person name="Stahlberg J."/>
            <person name="Velez H."/>
            <person name="de Vries R.P."/>
            <person name="Wiebenga A."/>
            <person name="Woodward S."/>
            <person name="Yakovlev I."/>
            <person name="Garbelotto M."/>
            <person name="Martin F."/>
            <person name="Grigoriev I.V."/>
            <person name="Stenlid J."/>
        </authorList>
    </citation>
    <scope>NUCLEOTIDE SEQUENCE [LARGE SCALE GENOMIC DNA]</scope>
    <source>
        <strain evidence="2 3">TC 32-1</strain>
    </source>
</reference>